<sequence length="337" mass="37667">MNRGTHGFITATERSVPIPKNAKPATGKLPRNFTIEVALYSDYKHTIVFQSTAQRIEYLQALMLGVSLRYQQLGSRCSIVITSIIGSRIENEYYVHRRNANEIYGKETLEKLAAVLKRNQATVRADVAFLLTGRNVVQWNGKTITANHVGLAFVGQACAYFKTGLGMDDPLTFSGLHTTAHELGHLLNSTHDGEGGSAKCRADHEHLMHAYEGGQRNYLFSSCSVNAINEFLRSESSFCLKESATFLKYYLPDGVLKKEGPYLTGPKYCKLFFPNYKNASYVGRQNSLSDRCHFRCRLMKSWGTPKEVDIFAPHGTPCTNTGEKMTCYYGLCGLKRG</sequence>
<dbReference type="PANTHER" id="PTHR11905:SF159">
    <property type="entry name" value="ADAM METALLOPROTEASE"/>
    <property type="match status" value="1"/>
</dbReference>
<name>A0A131YT04_RHIAP</name>
<keyword evidence="5" id="KW-0479">Metal-binding</keyword>
<dbReference type="PROSITE" id="PS50215">
    <property type="entry name" value="ADAM_MEPRO"/>
    <property type="match status" value="1"/>
</dbReference>
<keyword evidence="2" id="KW-0378">Hydrolase</keyword>
<dbReference type="GO" id="GO:0006509">
    <property type="term" value="P:membrane protein ectodomain proteolysis"/>
    <property type="evidence" value="ECO:0007669"/>
    <property type="project" value="TreeGrafter"/>
</dbReference>
<dbReference type="GO" id="GO:0046872">
    <property type="term" value="F:metal ion binding"/>
    <property type="evidence" value="ECO:0007669"/>
    <property type="project" value="UniProtKB-KW"/>
</dbReference>
<dbReference type="Pfam" id="PF01421">
    <property type="entry name" value="Reprolysin"/>
    <property type="match status" value="1"/>
</dbReference>
<feature type="binding site" evidence="5">
    <location>
        <position position="181"/>
    </location>
    <ligand>
        <name>Zn(2+)</name>
        <dbReference type="ChEBI" id="CHEBI:29105"/>
        <note>catalytic</note>
    </ligand>
</feature>
<feature type="active site" evidence="5">
    <location>
        <position position="182"/>
    </location>
</feature>
<evidence type="ECO:0000256" key="5">
    <source>
        <dbReference type="PROSITE-ProRule" id="PRU00276"/>
    </source>
</evidence>
<dbReference type="SUPFAM" id="SSF55486">
    <property type="entry name" value="Metalloproteases ('zincins'), catalytic domain"/>
    <property type="match status" value="1"/>
</dbReference>
<evidence type="ECO:0000256" key="1">
    <source>
        <dbReference type="ARBA" id="ARBA00022670"/>
    </source>
</evidence>
<protein>
    <submittedName>
        <fullName evidence="7">Reprolysin</fullName>
    </submittedName>
</protein>
<reference evidence="7" key="1">
    <citation type="journal article" date="2016" name="Ticks Tick Borne Dis.">
        <title>De novo assembly and annotation of the salivary gland transcriptome of Rhipicephalus appendiculatus male and female ticks during blood feeding.</title>
        <authorList>
            <person name="de Castro M.H."/>
            <person name="de Klerk D."/>
            <person name="Pienaar R."/>
            <person name="Latif A.A."/>
            <person name="Rees D.J."/>
            <person name="Mans B.J."/>
        </authorList>
    </citation>
    <scope>NUCLEOTIDE SEQUENCE</scope>
    <source>
        <tissue evidence="7">Salivary glands</tissue>
    </source>
</reference>
<evidence type="ECO:0000256" key="4">
    <source>
        <dbReference type="ARBA" id="ARBA00023049"/>
    </source>
</evidence>
<proteinExistence type="predicted"/>
<feature type="binding site" evidence="5">
    <location>
        <position position="185"/>
    </location>
    <ligand>
        <name>Zn(2+)</name>
        <dbReference type="ChEBI" id="CHEBI:29105"/>
        <note>catalytic</note>
    </ligand>
</feature>
<evidence type="ECO:0000259" key="6">
    <source>
        <dbReference type="PROSITE" id="PS50215"/>
    </source>
</evidence>
<dbReference type="Gene3D" id="3.40.390.10">
    <property type="entry name" value="Collagenase (Catalytic Domain)"/>
    <property type="match status" value="1"/>
</dbReference>
<dbReference type="PANTHER" id="PTHR11905">
    <property type="entry name" value="ADAM A DISINTEGRIN AND METALLOPROTEASE DOMAIN"/>
    <property type="match status" value="1"/>
</dbReference>
<keyword evidence="4" id="KW-0482">Metalloprotease</keyword>
<dbReference type="InterPro" id="IPR001590">
    <property type="entry name" value="Peptidase_M12B"/>
</dbReference>
<organism evidence="7">
    <name type="scientific">Rhipicephalus appendiculatus</name>
    <name type="common">Brown ear tick</name>
    <dbReference type="NCBI Taxonomy" id="34631"/>
    <lineage>
        <taxon>Eukaryota</taxon>
        <taxon>Metazoa</taxon>
        <taxon>Ecdysozoa</taxon>
        <taxon>Arthropoda</taxon>
        <taxon>Chelicerata</taxon>
        <taxon>Arachnida</taxon>
        <taxon>Acari</taxon>
        <taxon>Parasitiformes</taxon>
        <taxon>Ixodida</taxon>
        <taxon>Ixodoidea</taxon>
        <taxon>Ixodidae</taxon>
        <taxon>Rhipicephalinae</taxon>
        <taxon>Rhipicephalus</taxon>
        <taxon>Rhipicephalus</taxon>
    </lineage>
</organism>
<dbReference type="InterPro" id="IPR024079">
    <property type="entry name" value="MetalloPept_cat_dom_sf"/>
</dbReference>
<accession>A0A131YT04</accession>
<evidence type="ECO:0000256" key="3">
    <source>
        <dbReference type="ARBA" id="ARBA00022833"/>
    </source>
</evidence>
<feature type="binding site" evidence="5">
    <location>
        <position position="191"/>
    </location>
    <ligand>
        <name>Zn(2+)</name>
        <dbReference type="ChEBI" id="CHEBI:29105"/>
        <note>catalytic</note>
    </ligand>
</feature>
<comment type="caution">
    <text evidence="5">Lacks conserved residue(s) required for the propagation of feature annotation.</text>
</comment>
<keyword evidence="1" id="KW-0645">Protease</keyword>
<dbReference type="GO" id="GO:0004222">
    <property type="term" value="F:metalloendopeptidase activity"/>
    <property type="evidence" value="ECO:0007669"/>
    <property type="project" value="InterPro"/>
</dbReference>
<feature type="domain" description="Peptidase M12B" evidence="6">
    <location>
        <begin position="126"/>
        <end position="244"/>
    </location>
</feature>
<dbReference type="AlphaFoldDB" id="A0A131YT04"/>
<evidence type="ECO:0000256" key="2">
    <source>
        <dbReference type="ARBA" id="ARBA00022801"/>
    </source>
</evidence>
<dbReference type="EMBL" id="GEDV01006875">
    <property type="protein sequence ID" value="JAP81682.1"/>
    <property type="molecule type" value="Transcribed_RNA"/>
</dbReference>
<keyword evidence="3 5" id="KW-0862">Zinc</keyword>
<evidence type="ECO:0000313" key="7">
    <source>
        <dbReference type="EMBL" id="JAP81682.1"/>
    </source>
</evidence>